<dbReference type="GO" id="GO:0005975">
    <property type="term" value="P:carbohydrate metabolic process"/>
    <property type="evidence" value="ECO:0007669"/>
    <property type="project" value="InterPro"/>
</dbReference>
<dbReference type="PANTHER" id="PTHR33886">
    <property type="entry name" value="UNSATURATED RHAMNOGALACTURONAN HYDROLASE (EUROFUNG)"/>
    <property type="match status" value="1"/>
</dbReference>
<dbReference type="GeneID" id="63700251"/>
<dbReference type="InterPro" id="IPR008928">
    <property type="entry name" value="6-hairpin_glycosidase_sf"/>
</dbReference>
<dbReference type="GO" id="GO:0016787">
    <property type="term" value="F:hydrolase activity"/>
    <property type="evidence" value="ECO:0007669"/>
    <property type="project" value="UniProtKB-KW"/>
</dbReference>
<dbReference type="STRING" id="1388766.A0A017S110"/>
<sequence>MLLLIHDVASTCDRPYSTRMADSVIARNDAITDHPSFSDYLKIGFFQTAVLRALTYHKTTESACTDTNTDWEGYLESSSEGLLPYLTNATRDTGYPLDRFATGDGLAHLYNKSRNTTVKNALHALRQSVNLQARNQYGGYWFYTYPNWSYLDGTYSLLPFLVEYTQRFDPGNATTVAGDVIHQLELLWTHCQDQSTSASEGNGSGLLVHGYDSAKKASWANSVTGGSPYVWSRALGWYFMALVDVYDIVHPHDIFPKELESYIRQQYTELVHAVLSAADKDSGCWWQVVTLPHAKGNYIETSGSGMLVYGLLKGSRLGLLSAEEEYTGVAEKCYNHILQEYVVDEGDGLLGFNGTVGVCSLNSSATYEYYVNEPVAYNSLHGIAAFTLASLEHEMRSN</sequence>
<dbReference type="Proteomes" id="UP000019804">
    <property type="component" value="Unassembled WGS sequence"/>
</dbReference>
<protein>
    <submittedName>
        <fullName evidence="2">Cell wall glycosyl hydrolase YteR</fullName>
    </submittedName>
</protein>
<reference evidence="3" key="1">
    <citation type="journal article" date="2014" name="Nat. Commun.">
        <title>Genomic adaptations of the halophilic Dead Sea filamentous fungus Eurotium rubrum.</title>
        <authorList>
            <person name="Kis-Papo T."/>
            <person name="Weig A.R."/>
            <person name="Riley R."/>
            <person name="Persoh D."/>
            <person name="Salamov A."/>
            <person name="Sun H."/>
            <person name="Lipzen A."/>
            <person name="Wasser S.P."/>
            <person name="Rambold G."/>
            <person name="Grigoriev I.V."/>
            <person name="Nevo E."/>
        </authorList>
    </citation>
    <scope>NUCLEOTIDE SEQUENCE [LARGE SCALE GENOMIC DNA]</scope>
    <source>
        <strain evidence="3">CBS 135680</strain>
    </source>
</reference>
<proteinExistence type="predicted"/>
<dbReference type="SUPFAM" id="SSF48208">
    <property type="entry name" value="Six-hairpin glycosidases"/>
    <property type="match status" value="1"/>
</dbReference>
<evidence type="ECO:0000313" key="3">
    <source>
        <dbReference type="Proteomes" id="UP000019804"/>
    </source>
</evidence>
<organism evidence="2 3">
    <name type="scientific">Aspergillus ruber (strain CBS 135680)</name>
    <dbReference type="NCBI Taxonomy" id="1388766"/>
    <lineage>
        <taxon>Eukaryota</taxon>
        <taxon>Fungi</taxon>
        <taxon>Dikarya</taxon>
        <taxon>Ascomycota</taxon>
        <taxon>Pezizomycotina</taxon>
        <taxon>Eurotiomycetes</taxon>
        <taxon>Eurotiomycetidae</taxon>
        <taxon>Eurotiales</taxon>
        <taxon>Aspergillaceae</taxon>
        <taxon>Aspergillus</taxon>
        <taxon>Aspergillus subgen. Aspergillus</taxon>
    </lineage>
</organism>
<dbReference type="InterPro" id="IPR010905">
    <property type="entry name" value="Glyco_hydro_88"/>
</dbReference>
<dbReference type="InterPro" id="IPR012341">
    <property type="entry name" value="6hp_glycosidase-like_sf"/>
</dbReference>
<name>A0A017S110_ASPRC</name>
<accession>A0A017S110</accession>
<dbReference type="Gene3D" id="1.50.10.10">
    <property type="match status" value="1"/>
</dbReference>
<dbReference type="InterPro" id="IPR052043">
    <property type="entry name" value="PolySaccharide_Degr_Enz"/>
</dbReference>
<dbReference type="PANTHER" id="PTHR33886:SF11">
    <property type="entry name" value="WALL GLYCOSYL HYDROLASE YTER, PUTATIVE (AFU_ORTHOLOGUE AFUA_2G14630)-RELATED"/>
    <property type="match status" value="1"/>
</dbReference>
<dbReference type="RefSeq" id="XP_040634302.1">
    <property type="nucleotide sequence ID" value="XM_040785127.1"/>
</dbReference>
<dbReference type="OrthoDB" id="540611at2759"/>
<dbReference type="Pfam" id="PF07470">
    <property type="entry name" value="Glyco_hydro_88"/>
    <property type="match status" value="1"/>
</dbReference>
<evidence type="ECO:0000313" key="2">
    <source>
        <dbReference type="EMBL" id="EYE90612.1"/>
    </source>
</evidence>
<keyword evidence="1 2" id="KW-0378">Hydrolase</keyword>
<dbReference type="HOGENOM" id="CLU_038720_0_0_1"/>
<gene>
    <name evidence="2" type="ORF">EURHEDRAFT_466759</name>
</gene>
<dbReference type="AlphaFoldDB" id="A0A017S110"/>
<keyword evidence="3" id="KW-1185">Reference proteome</keyword>
<evidence type="ECO:0000256" key="1">
    <source>
        <dbReference type="ARBA" id="ARBA00022801"/>
    </source>
</evidence>
<dbReference type="EMBL" id="KK088456">
    <property type="protein sequence ID" value="EYE90612.1"/>
    <property type="molecule type" value="Genomic_DNA"/>
</dbReference>